<dbReference type="PANTHER" id="PTHR30093">
    <property type="entry name" value="GENERAL SECRETION PATHWAY PROTEIN G"/>
    <property type="match status" value="1"/>
</dbReference>
<dbReference type="NCBIfam" id="TIGR04294">
    <property type="entry name" value="pre_pil_HX9DG"/>
    <property type="match status" value="1"/>
</dbReference>
<evidence type="ECO:0000259" key="1">
    <source>
        <dbReference type="Pfam" id="PF07596"/>
    </source>
</evidence>
<dbReference type="InterPro" id="IPR011453">
    <property type="entry name" value="DUF1559"/>
</dbReference>
<proteinExistence type="predicted"/>
<reference evidence="2 3" key="1">
    <citation type="submission" date="2019-02" db="EMBL/GenBank/DDBJ databases">
        <title>Deep-cultivation of Planctomycetes and their phenomic and genomic characterization uncovers novel biology.</title>
        <authorList>
            <person name="Wiegand S."/>
            <person name="Jogler M."/>
            <person name="Boedeker C."/>
            <person name="Pinto D."/>
            <person name="Vollmers J."/>
            <person name="Rivas-Marin E."/>
            <person name="Kohn T."/>
            <person name="Peeters S.H."/>
            <person name="Heuer A."/>
            <person name="Rast P."/>
            <person name="Oberbeckmann S."/>
            <person name="Bunk B."/>
            <person name="Jeske O."/>
            <person name="Meyerdierks A."/>
            <person name="Storesund J.E."/>
            <person name="Kallscheuer N."/>
            <person name="Luecker S."/>
            <person name="Lage O.M."/>
            <person name="Pohl T."/>
            <person name="Merkel B.J."/>
            <person name="Hornburger P."/>
            <person name="Mueller R.-W."/>
            <person name="Bruemmer F."/>
            <person name="Labrenz M."/>
            <person name="Spormann A.M."/>
            <person name="Op Den Camp H."/>
            <person name="Overmann J."/>
            <person name="Amann R."/>
            <person name="Jetten M.S.M."/>
            <person name="Mascher T."/>
            <person name="Medema M.H."/>
            <person name="Devos D.P."/>
            <person name="Kaster A.-K."/>
            <person name="Ovreas L."/>
            <person name="Rohde M."/>
            <person name="Galperin M.Y."/>
            <person name="Jogler C."/>
        </authorList>
    </citation>
    <scope>NUCLEOTIDE SEQUENCE [LARGE SCALE GENOMIC DNA]</scope>
    <source>
        <strain evidence="2 3">Pla111</strain>
    </source>
</reference>
<dbReference type="InterPro" id="IPR045584">
    <property type="entry name" value="Pilin-like"/>
</dbReference>
<gene>
    <name evidence="2" type="primary">xcpT_11</name>
    <name evidence="2" type="ORF">Pla111_25310</name>
</gene>
<evidence type="ECO:0000313" key="3">
    <source>
        <dbReference type="Proteomes" id="UP000318995"/>
    </source>
</evidence>
<dbReference type="Proteomes" id="UP000318995">
    <property type="component" value="Unassembled WGS sequence"/>
</dbReference>
<name>A0A5C5VY79_9BACT</name>
<dbReference type="Gene3D" id="3.30.700.10">
    <property type="entry name" value="Glycoprotein, Type 4 Pilin"/>
    <property type="match status" value="1"/>
</dbReference>
<accession>A0A5C5VY79</accession>
<feature type="domain" description="DUF1559" evidence="1">
    <location>
        <begin position="37"/>
        <end position="318"/>
    </location>
</feature>
<evidence type="ECO:0000313" key="2">
    <source>
        <dbReference type="EMBL" id="TWT42893.1"/>
    </source>
</evidence>
<dbReference type="Pfam" id="PF07596">
    <property type="entry name" value="SBP_bac_10"/>
    <property type="match status" value="1"/>
</dbReference>
<dbReference type="OrthoDB" id="270727at2"/>
<dbReference type="SUPFAM" id="SSF54523">
    <property type="entry name" value="Pili subunits"/>
    <property type="match status" value="1"/>
</dbReference>
<dbReference type="InterPro" id="IPR027558">
    <property type="entry name" value="Pre_pil_HX9DG_C"/>
</dbReference>
<sequence length="337" mass="37325">MDRRFERRERPGFTLVELLVVIAIIGILVALLLPAVQAAREAARRNSCRNNLRQLGIATMNYHDVRKSFPPGISIDDNKTPSVGSDDIYHPFLIFLMPYIEEGVRFELYDLKKTWNAQDLALLDQLGSPIGIWQCPSDEPQKMISTAAGSVGSVLFDDAKGNYGLNWGTVNYADQFDDIRLTGAPGALSNEKDRNRAPFDRNFGARIGQITDGTSKTLAMMEMQQSPSDDPIRVDRRARIWNGEVSGTYQLMTAKKPNDQDKTSDKSARCVNLPELKMPCSNAAELNGTLTSRSRHSGGVNVLLCDSSVHFISDDIDELVWLGAATRNGEELSGDFP</sequence>
<dbReference type="AlphaFoldDB" id="A0A5C5VY79"/>
<dbReference type="Pfam" id="PF07963">
    <property type="entry name" value="N_methyl"/>
    <property type="match status" value="1"/>
</dbReference>
<dbReference type="InterPro" id="IPR012902">
    <property type="entry name" value="N_methyl_site"/>
</dbReference>
<dbReference type="NCBIfam" id="TIGR02532">
    <property type="entry name" value="IV_pilin_GFxxxE"/>
    <property type="match status" value="1"/>
</dbReference>
<organism evidence="2 3">
    <name type="scientific">Botrimarina hoheduenensis</name>
    <dbReference type="NCBI Taxonomy" id="2528000"/>
    <lineage>
        <taxon>Bacteria</taxon>
        <taxon>Pseudomonadati</taxon>
        <taxon>Planctomycetota</taxon>
        <taxon>Planctomycetia</taxon>
        <taxon>Pirellulales</taxon>
        <taxon>Lacipirellulaceae</taxon>
        <taxon>Botrimarina</taxon>
    </lineage>
</organism>
<dbReference type="RefSeq" id="WP_146574768.1">
    <property type="nucleotide sequence ID" value="NZ_SJPH01000005.1"/>
</dbReference>
<dbReference type="EMBL" id="SJPH01000005">
    <property type="protein sequence ID" value="TWT42893.1"/>
    <property type="molecule type" value="Genomic_DNA"/>
</dbReference>
<dbReference type="PANTHER" id="PTHR30093:SF2">
    <property type="entry name" value="TYPE II SECRETION SYSTEM PROTEIN H"/>
    <property type="match status" value="1"/>
</dbReference>
<keyword evidence="3" id="KW-1185">Reference proteome</keyword>
<comment type="caution">
    <text evidence="2">The sequence shown here is derived from an EMBL/GenBank/DDBJ whole genome shotgun (WGS) entry which is preliminary data.</text>
</comment>
<protein>
    <submittedName>
        <fullName evidence="2">Type II secretion system protein G</fullName>
    </submittedName>
</protein>